<organism evidence="2 3">
    <name type="scientific">Rhizobium setariae</name>
    <dbReference type="NCBI Taxonomy" id="2801340"/>
    <lineage>
        <taxon>Bacteria</taxon>
        <taxon>Pseudomonadati</taxon>
        <taxon>Pseudomonadota</taxon>
        <taxon>Alphaproteobacteria</taxon>
        <taxon>Hyphomicrobiales</taxon>
        <taxon>Rhizobiaceae</taxon>
        <taxon>Rhizobium/Agrobacterium group</taxon>
        <taxon>Rhizobium</taxon>
    </lineage>
</organism>
<sequence>MKLLKILATLLAVIWCASCAIQSDTLLADPMGVGDPVEGFPKSGTFRLEVFDRDKNSYKPFATLVSQPRANGFSYILAFEDGTPGRLVLQAKTLSQGNYLIRFSQYQADRPATLETSALAFVTEKDATFYVLSAITTMDTLNEIFAGRTLPRGGDGADVWLDSIEQAELISKWFAKHYQRLADYKDYSQFRVVK</sequence>
<protein>
    <submittedName>
        <fullName evidence="2">Uncharacterized protein</fullName>
    </submittedName>
</protein>
<dbReference type="EMBL" id="JAEQNC010000002">
    <property type="protein sequence ID" value="MBL0371312.1"/>
    <property type="molecule type" value="Genomic_DNA"/>
</dbReference>
<accession>A0A936YM81</accession>
<dbReference type="Proteomes" id="UP000633219">
    <property type="component" value="Unassembled WGS sequence"/>
</dbReference>
<keyword evidence="1" id="KW-0732">Signal</keyword>
<comment type="caution">
    <text evidence="2">The sequence shown here is derived from an EMBL/GenBank/DDBJ whole genome shotgun (WGS) entry which is preliminary data.</text>
</comment>
<evidence type="ECO:0000313" key="2">
    <source>
        <dbReference type="EMBL" id="MBL0371312.1"/>
    </source>
</evidence>
<keyword evidence="3" id="KW-1185">Reference proteome</keyword>
<dbReference type="AlphaFoldDB" id="A0A936YM81"/>
<gene>
    <name evidence="2" type="ORF">JJB09_04665</name>
</gene>
<dbReference type="RefSeq" id="WP_201653808.1">
    <property type="nucleotide sequence ID" value="NZ_JAEQNC010000002.1"/>
</dbReference>
<feature type="chain" id="PRO_5037803610" evidence="1">
    <location>
        <begin position="29"/>
        <end position="194"/>
    </location>
</feature>
<name>A0A936YM81_9HYPH</name>
<reference evidence="2" key="1">
    <citation type="submission" date="2021-01" db="EMBL/GenBank/DDBJ databases">
        <title>Rhizobium sp. strain KVB221 16S ribosomal RNA gene Genome sequencing and assembly.</title>
        <authorList>
            <person name="Kang M."/>
        </authorList>
    </citation>
    <scope>NUCLEOTIDE SEQUENCE</scope>
    <source>
        <strain evidence="2">KVB221</strain>
    </source>
</reference>
<evidence type="ECO:0000256" key="1">
    <source>
        <dbReference type="SAM" id="SignalP"/>
    </source>
</evidence>
<proteinExistence type="predicted"/>
<feature type="signal peptide" evidence="1">
    <location>
        <begin position="1"/>
        <end position="28"/>
    </location>
</feature>
<evidence type="ECO:0000313" key="3">
    <source>
        <dbReference type="Proteomes" id="UP000633219"/>
    </source>
</evidence>